<organism evidence="2 3">
    <name type="scientific">Lithospermum erythrorhizon</name>
    <name type="common">Purple gromwell</name>
    <name type="synonym">Lithospermum officinale var. erythrorhizon</name>
    <dbReference type="NCBI Taxonomy" id="34254"/>
    <lineage>
        <taxon>Eukaryota</taxon>
        <taxon>Viridiplantae</taxon>
        <taxon>Streptophyta</taxon>
        <taxon>Embryophyta</taxon>
        <taxon>Tracheophyta</taxon>
        <taxon>Spermatophyta</taxon>
        <taxon>Magnoliopsida</taxon>
        <taxon>eudicotyledons</taxon>
        <taxon>Gunneridae</taxon>
        <taxon>Pentapetalae</taxon>
        <taxon>asterids</taxon>
        <taxon>lamiids</taxon>
        <taxon>Boraginales</taxon>
        <taxon>Boraginaceae</taxon>
        <taxon>Boraginoideae</taxon>
        <taxon>Lithospermeae</taxon>
        <taxon>Lithospermum</taxon>
    </lineage>
</organism>
<evidence type="ECO:0000313" key="3">
    <source>
        <dbReference type="Proteomes" id="UP001454036"/>
    </source>
</evidence>
<evidence type="ECO:0000256" key="1">
    <source>
        <dbReference type="SAM" id="MobiDB-lite"/>
    </source>
</evidence>
<gene>
    <name evidence="2" type="ORF">LIER_02461</name>
</gene>
<proteinExistence type="predicted"/>
<comment type="caution">
    <text evidence="2">The sequence shown here is derived from an EMBL/GenBank/DDBJ whole genome shotgun (WGS) entry which is preliminary data.</text>
</comment>
<sequence>MKFPTSRGVGEISGDQKKARVCYQLSIPLGVSLNTPPRQKRTREAHTHVLNIQEVAKDNDPKEKESEKHGEPHEELELVPFRVEQKSKTFRIGTKLTPIHRKEFICLVRELKEFSAWGPEDMPGVDTELSLHRLHADPSSRPIK</sequence>
<evidence type="ECO:0000313" key="2">
    <source>
        <dbReference type="EMBL" id="GAA0141284.1"/>
    </source>
</evidence>
<dbReference type="AlphaFoldDB" id="A0AAV3NPI3"/>
<reference evidence="2 3" key="1">
    <citation type="submission" date="2024-01" db="EMBL/GenBank/DDBJ databases">
        <title>The complete chloroplast genome sequence of Lithospermum erythrorhizon: insights into the phylogenetic relationship among Boraginaceae species and the maternal lineages of purple gromwells.</title>
        <authorList>
            <person name="Okada T."/>
            <person name="Watanabe K."/>
        </authorList>
    </citation>
    <scope>NUCLEOTIDE SEQUENCE [LARGE SCALE GENOMIC DNA]</scope>
</reference>
<dbReference type="EMBL" id="BAABME010000266">
    <property type="protein sequence ID" value="GAA0141284.1"/>
    <property type="molecule type" value="Genomic_DNA"/>
</dbReference>
<dbReference type="Proteomes" id="UP001454036">
    <property type="component" value="Unassembled WGS sequence"/>
</dbReference>
<accession>A0AAV3NPI3</accession>
<keyword evidence="3" id="KW-1185">Reference proteome</keyword>
<feature type="region of interest" description="Disordered" evidence="1">
    <location>
        <begin position="56"/>
        <end position="76"/>
    </location>
</feature>
<name>A0AAV3NPI3_LITER</name>
<protein>
    <submittedName>
        <fullName evidence="2">Uncharacterized protein</fullName>
    </submittedName>
</protein>